<dbReference type="InterPro" id="IPR036179">
    <property type="entry name" value="Ig-like_dom_sf"/>
</dbReference>
<dbReference type="Ensembl" id="ENSGEVT00005021793.1">
    <property type="protein sequence ID" value="ENSGEVP00005020753.1"/>
    <property type="gene ID" value="ENSGEVG00005014716.1"/>
</dbReference>
<feature type="transmembrane region" description="Helical" evidence="7">
    <location>
        <begin position="6"/>
        <end position="26"/>
    </location>
</feature>
<dbReference type="InterPro" id="IPR007110">
    <property type="entry name" value="Ig-like_dom"/>
</dbReference>
<dbReference type="InterPro" id="IPR051287">
    <property type="entry name" value="TCR_variable_region"/>
</dbReference>
<evidence type="ECO:0000256" key="7">
    <source>
        <dbReference type="SAM" id="Phobius"/>
    </source>
</evidence>
<evidence type="ECO:0000256" key="5">
    <source>
        <dbReference type="ARBA" id="ARBA00043266"/>
    </source>
</evidence>
<dbReference type="GO" id="GO:0042101">
    <property type="term" value="C:T cell receptor complex"/>
    <property type="evidence" value="ECO:0007669"/>
    <property type="project" value="UniProtKB-KW"/>
</dbReference>
<proteinExistence type="predicted"/>
<organism evidence="9 10">
    <name type="scientific">Gopherus evgoodei</name>
    <name type="common">Goodes thornscrub tortoise</name>
    <dbReference type="NCBI Taxonomy" id="1825980"/>
    <lineage>
        <taxon>Eukaryota</taxon>
        <taxon>Metazoa</taxon>
        <taxon>Chordata</taxon>
        <taxon>Craniata</taxon>
        <taxon>Vertebrata</taxon>
        <taxon>Euteleostomi</taxon>
        <taxon>Archelosauria</taxon>
        <taxon>Testudinata</taxon>
        <taxon>Testudines</taxon>
        <taxon>Cryptodira</taxon>
        <taxon>Durocryptodira</taxon>
        <taxon>Testudinoidea</taxon>
        <taxon>Testudinidae</taxon>
        <taxon>Gopherus</taxon>
    </lineage>
</organism>
<evidence type="ECO:0000313" key="9">
    <source>
        <dbReference type="Ensembl" id="ENSGEVP00005020753.1"/>
    </source>
</evidence>
<feature type="domain" description="Ig-like" evidence="8">
    <location>
        <begin position="33"/>
        <end position="126"/>
    </location>
</feature>
<reference evidence="9" key="1">
    <citation type="submission" date="2025-08" db="UniProtKB">
        <authorList>
            <consortium name="Ensembl"/>
        </authorList>
    </citation>
    <scope>IDENTIFICATION</scope>
</reference>
<dbReference type="SUPFAM" id="SSF48726">
    <property type="entry name" value="Immunoglobulin"/>
    <property type="match status" value="1"/>
</dbReference>
<reference evidence="9" key="2">
    <citation type="submission" date="2025-09" db="UniProtKB">
        <authorList>
            <consortium name="Ensembl"/>
        </authorList>
    </citation>
    <scope>IDENTIFICATION</scope>
</reference>
<evidence type="ECO:0000313" key="10">
    <source>
        <dbReference type="Proteomes" id="UP000694390"/>
    </source>
</evidence>
<dbReference type="Pfam" id="PF07686">
    <property type="entry name" value="V-set"/>
    <property type="match status" value="1"/>
</dbReference>
<evidence type="ECO:0000256" key="1">
    <source>
        <dbReference type="ARBA" id="ARBA00022729"/>
    </source>
</evidence>
<dbReference type="AlphaFoldDB" id="A0A8C5EWL6"/>
<accession>A0A8C5EWL6</accession>
<keyword evidence="10" id="KW-1185">Reference proteome</keyword>
<evidence type="ECO:0000259" key="8">
    <source>
        <dbReference type="PROSITE" id="PS50835"/>
    </source>
</evidence>
<dbReference type="GeneTree" id="ENSGT00940000153073"/>
<evidence type="ECO:0000256" key="3">
    <source>
        <dbReference type="ARBA" id="ARBA00023170"/>
    </source>
</evidence>
<dbReference type="GO" id="GO:0002250">
    <property type="term" value="P:adaptive immune response"/>
    <property type="evidence" value="ECO:0007669"/>
    <property type="project" value="UniProtKB-KW"/>
</dbReference>
<dbReference type="OrthoDB" id="8947657at2759"/>
<sequence length="195" mass="21514">NVMIPDIRFVVYFASTVTVLILYCFVTRQSKGDSVTQTKGSVLISQGESVVINCTYEAVSPYLFWYVQFPNQPPRLFLKDLGREDSDEGIRKGFNATHDTKLKSFHLSKPFSDLSDSGTYYCAVSDTVTRTGRGAEQKPPRGCSRNRRLQGATEGGRRRNYASTGLCLSPNQHKTASSLASPLVCIASFCSCPGF</sequence>
<keyword evidence="5" id="KW-1279">T cell receptor</keyword>
<keyword evidence="7" id="KW-1133">Transmembrane helix</keyword>
<dbReference type="PROSITE" id="PS50835">
    <property type="entry name" value="IG_LIKE"/>
    <property type="match status" value="1"/>
</dbReference>
<keyword evidence="5" id="KW-0391">Immunity</keyword>
<dbReference type="InterPro" id="IPR013106">
    <property type="entry name" value="Ig_V-set"/>
</dbReference>
<keyword evidence="7" id="KW-0812">Transmembrane</keyword>
<keyword evidence="1" id="KW-0732">Signal</keyword>
<dbReference type="Proteomes" id="UP000694390">
    <property type="component" value="Unassembled WGS sequence"/>
</dbReference>
<dbReference type="Gene3D" id="2.60.40.10">
    <property type="entry name" value="Immunoglobulins"/>
    <property type="match status" value="1"/>
</dbReference>
<protein>
    <recommendedName>
        <fullName evidence="8">Ig-like domain-containing protein</fullName>
    </recommendedName>
</protein>
<evidence type="ECO:0000256" key="4">
    <source>
        <dbReference type="ARBA" id="ARBA00023319"/>
    </source>
</evidence>
<dbReference type="PANTHER" id="PTHR19367">
    <property type="entry name" value="T-CELL RECEPTOR ALPHA CHAIN V REGION"/>
    <property type="match status" value="1"/>
</dbReference>
<evidence type="ECO:0000256" key="2">
    <source>
        <dbReference type="ARBA" id="ARBA00023130"/>
    </source>
</evidence>
<keyword evidence="2" id="KW-1064">Adaptive immunity</keyword>
<dbReference type="InterPro" id="IPR013783">
    <property type="entry name" value="Ig-like_fold"/>
</dbReference>
<feature type="region of interest" description="Disordered" evidence="6">
    <location>
        <begin position="131"/>
        <end position="157"/>
    </location>
</feature>
<keyword evidence="4" id="KW-0393">Immunoglobulin domain</keyword>
<keyword evidence="7" id="KW-0472">Membrane</keyword>
<evidence type="ECO:0000256" key="6">
    <source>
        <dbReference type="SAM" id="MobiDB-lite"/>
    </source>
</evidence>
<dbReference type="PANTHER" id="PTHR19367:SF18">
    <property type="entry name" value="T CELL RECEPTOR ALPHA VARIABLE 16"/>
    <property type="match status" value="1"/>
</dbReference>
<keyword evidence="3" id="KW-0675">Receptor</keyword>
<name>A0A8C5EWL6_9SAUR</name>